<name>A0ABW3MNK2_9PSEU</name>
<proteinExistence type="predicted"/>
<dbReference type="EMBL" id="JBHTIS010004187">
    <property type="protein sequence ID" value="MFD1052170.1"/>
    <property type="molecule type" value="Genomic_DNA"/>
</dbReference>
<dbReference type="Gene3D" id="2.40.30.10">
    <property type="entry name" value="Translation factors"/>
    <property type="match status" value="1"/>
</dbReference>
<keyword evidence="2" id="KW-1185">Reference proteome</keyword>
<dbReference type="Proteomes" id="UP001597045">
    <property type="component" value="Unassembled WGS sequence"/>
</dbReference>
<evidence type="ECO:0000313" key="2">
    <source>
        <dbReference type="Proteomes" id="UP001597045"/>
    </source>
</evidence>
<evidence type="ECO:0000313" key="1">
    <source>
        <dbReference type="EMBL" id="MFD1052170.1"/>
    </source>
</evidence>
<dbReference type="InterPro" id="IPR009000">
    <property type="entry name" value="Transl_B-barrel_sf"/>
</dbReference>
<accession>A0ABW3MNK2</accession>
<dbReference type="SUPFAM" id="SSF50447">
    <property type="entry name" value="Translation proteins"/>
    <property type="match status" value="1"/>
</dbReference>
<protein>
    <submittedName>
        <fullName evidence="1">Uncharacterized protein</fullName>
    </submittedName>
</protein>
<organism evidence="1 2">
    <name type="scientific">Kibdelosporangium lantanae</name>
    <dbReference type="NCBI Taxonomy" id="1497396"/>
    <lineage>
        <taxon>Bacteria</taxon>
        <taxon>Bacillati</taxon>
        <taxon>Actinomycetota</taxon>
        <taxon>Actinomycetes</taxon>
        <taxon>Pseudonocardiales</taxon>
        <taxon>Pseudonocardiaceae</taxon>
        <taxon>Kibdelosporangium</taxon>
    </lineage>
</organism>
<gene>
    <name evidence="1" type="ORF">ACFQ1S_44640</name>
</gene>
<comment type="caution">
    <text evidence="1">The sequence shown here is derived from an EMBL/GenBank/DDBJ whole genome shotgun (WGS) entry which is preliminary data.</text>
</comment>
<sequence>MELQIDRVVAVDGAEATVTVRCLSGPVSRDARVTGFGGSETIDLRVARILVYGHDVEALDSGVTALVTLHGEDVRRLRSGTPTDGWQVLSG</sequence>
<reference evidence="2" key="1">
    <citation type="journal article" date="2019" name="Int. J. Syst. Evol. Microbiol.">
        <title>The Global Catalogue of Microorganisms (GCM) 10K type strain sequencing project: providing services to taxonomists for standard genome sequencing and annotation.</title>
        <authorList>
            <consortium name="The Broad Institute Genomics Platform"/>
            <consortium name="The Broad Institute Genome Sequencing Center for Infectious Disease"/>
            <person name="Wu L."/>
            <person name="Ma J."/>
        </authorList>
    </citation>
    <scope>NUCLEOTIDE SEQUENCE [LARGE SCALE GENOMIC DNA]</scope>
    <source>
        <strain evidence="2">JCM 31486</strain>
    </source>
</reference>